<dbReference type="PROSITE" id="PS00497">
    <property type="entry name" value="TYROSINASE_1"/>
    <property type="match status" value="1"/>
</dbReference>
<dbReference type="InterPro" id="IPR002227">
    <property type="entry name" value="Tyrosinase_Cu-bd"/>
</dbReference>
<evidence type="ECO:0000256" key="1">
    <source>
        <dbReference type="ARBA" id="ARBA00022723"/>
    </source>
</evidence>
<dbReference type="InterPro" id="IPR008922">
    <property type="entry name" value="Di-copper_centre_dom_sf"/>
</dbReference>
<comment type="caution">
    <text evidence="5">The sequence shown here is derived from an EMBL/GenBank/DDBJ whole genome shotgun (WGS) entry which is preliminary data.</text>
</comment>
<dbReference type="GO" id="GO:0046872">
    <property type="term" value="F:metal ion binding"/>
    <property type="evidence" value="ECO:0007669"/>
    <property type="project" value="UniProtKB-KW"/>
</dbReference>
<dbReference type="PANTHER" id="PTHR11474:SF116">
    <property type="entry name" value="TYROSINASE"/>
    <property type="match status" value="1"/>
</dbReference>
<evidence type="ECO:0000259" key="3">
    <source>
        <dbReference type="PROSITE" id="PS00497"/>
    </source>
</evidence>
<organism evidence="5 6">
    <name type="scientific">Lojkania enalia</name>
    <dbReference type="NCBI Taxonomy" id="147567"/>
    <lineage>
        <taxon>Eukaryota</taxon>
        <taxon>Fungi</taxon>
        <taxon>Dikarya</taxon>
        <taxon>Ascomycota</taxon>
        <taxon>Pezizomycotina</taxon>
        <taxon>Dothideomycetes</taxon>
        <taxon>Pleosporomycetidae</taxon>
        <taxon>Pleosporales</taxon>
        <taxon>Pleosporales incertae sedis</taxon>
        <taxon>Lojkania</taxon>
    </lineage>
</organism>
<protein>
    <submittedName>
        <fullName evidence="5">Di-copper centre-containing protein</fullName>
    </submittedName>
</protein>
<dbReference type="PRINTS" id="PR00092">
    <property type="entry name" value="TYROSINASE"/>
</dbReference>
<keyword evidence="1" id="KW-0479">Metal-binding</keyword>
<dbReference type="Proteomes" id="UP000800093">
    <property type="component" value="Unassembled WGS sequence"/>
</dbReference>
<dbReference type="Gene3D" id="1.10.1280.10">
    <property type="entry name" value="Di-copper center containing domain from catechol oxidase"/>
    <property type="match status" value="1"/>
</dbReference>
<name>A0A9P4N9M9_9PLEO</name>
<feature type="domain" description="Tyrosinase copper-binding" evidence="3">
    <location>
        <begin position="136"/>
        <end position="153"/>
    </location>
</feature>
<dbReference type="SUPFAM" id="SSF48056">
    <property type="entry name" value="Di-copper centre-containing domain"/>
    <property type="match status" value="1"/>
</dbReference>
<dbReference type="EMBL" id="ML986583">
    <property type="protein sequence ID" value="KAF2269165.1"/>
    <property type="molecule type" value="Genomic_DNA"/>
</dbReference>
<evidence type="ECO:0000256" key="2">
    <source>
        <dbReference type="SAM" id="SignalP"/>
    </source>
</evidence>
<dbReference type="Pfam" id="PF00264">
    <property type="entry name" value="Tyrosinase"/>
    <property type="match status" value="1"/>
</dbReference>
<keyword evidence="6" id="KW-1185">Reference proteome</keyword>
<dbReference type="PROSITE" id="PS00498">
    <property type="entry name" value="TYROSINASE_2"/>
    <property type="match status" value="1"/>
</dbReference>
<dbReference type="OrthoDB" id="6132182at2759"/>
<evidence type="ECO:0000313" key="5">
    <source>
        <dbReference type="EMBL" id="KAF2269165.1"/>
    </source>
</evidence>
<feature type="chain" id="PRO_5040197608" evidence="2">
    <location>
        <begin position="22"/>
        <end position="352"/>
    </location>
</feature>
<dbReference type="InterPro" id="IPR050316">
    <property type="entry name" value="Tyrosinase/Hemocyanin"/>
</dbReference>
<accession>A0A9P4N9M9</accession>
<keyword evidence="2" id="KW-0732">Signal</keyword>
<proteinExistence type="predicted"/>
<evidence type="ECO:0000259" key="4">
    <source>
        <dbReference type="PROSITE" id="PS00498"/>
    </source>
</evidence>
<gene>
    <name evidence="5" type="ORF">CC78DRAFT_305573</name>
</gene>
<evidence type="ECO:0000313" key="6">
    <source>
        <dbReference type="Proteomes" id="UP000800093"/>
    </source>
</evidence>
<dbReference type="AlphaFoldDB" id="A0A9P4N9M9"/>
<feature type="domain" description="Tyrosinase copper-binding" evidence="4">
    <location>
        <begin position="280"/>
        <end position="291"/>
    </location>
</feature>
<dbReference type="GO" id="GO:0016491">
    <property type="term" value="F:oxidoreductase activity"/>
    <property type="evidence" value="ECO:0007669"/>
    <property type="project" value="InterPro"/>
</dbReference>
<reference evidence="6" key="1">
    <citation type="journal article" date="2020" name="Stud. Mycol.">
        <title>101 Dothideomycetes genomes: A test case for predicting lifestyles and emergence of pathogens.</title>
        <authorList>
            <person name="Haridas S."/>
            <person name="Albert R."/>
            <person name="Binder M."/>
            <person name="Bloem J."/>
            <person name="LaButti K."/>
            <person name="Salamov A."/>
            <person name="Andreopoulos B."/>
            <person name="Baker S."/>
            <person name="Barry K."/>
            <person name="Bills G."/>
            <person name="Bluhm B."/>
            <person name="Cannon C."/>
            <person name="Castanera R."/>
            <person name="Culley D."/>
            <person name="Daum C."/>
            <person name="Ezra D."/>
            <person name="Gonzalez J."/>
            <person name="Henrissat B."/>
            <person name="Kuo A."/>
            <person name="Liang C."/>
            <person name="Lipzen A."/>
            <person name="Lutzoni F."/>
            <person name="Magnuson J."/>
            <person name="Mondo S."/>
            <person name="Nolan M."/>
            <person name="Ohm R."/>
            <person name="Pangilinan J."/>
            <person name="Park H.-J."/>
            <person name="Ramirez L."/>
            <person name="Alfaro M."/>
            <person name="Sun H."/>
            <person name="Tritt A."/>
            <person name="Yoshinaga Y."/>
            <person name="Zwiers L.-H."/>
            <person name="Turgeon B."/>
            <person name="Goodwin S."/>
            <person name="Spatafora J."/>
            <person name="Crous P."/>
            <person name="Grigoriev I."/>
        </authorList>
    </citation>
    <scope>NUCLEOTIDE SEQUENCE [LARGE SCALE GENOMIC DNA]</scope>
    <source>
        <strain evidence="6">CBS 304.66</strain>
    </source>
</reference>
<feature type="signal peptide" evidence="2">
    <location>
        <begin position="1"/>
        <end position="21"/>
    </location>
</feature>
<sequence>MRLSFSTAVLAAFGGSQLVAAAPQAAPSLAPKLPMSEFEKFSGHPISLEDAKNKDFNTSSPEETLKFNTLLVSAAATCSNPRIRTEWDSLSNSGRQAFVSAVRCLMGRPASGQWANARNRYEDLVALHQALTPNVHSNSKFLIWHRYLVYTFEDILRDECGFTGSLPWFDESRYAGRFAQSSIFSGSWFGGIALGGNCVTDGQFARTTLNVGPGPNNTPHCLARNGDASKTANTNSQIVSACNARTSYADMAACSEGGAHAWGHNGIGAVMSDVYASPGDPVFWLHHGFIDRNFRIWQNVAASRRTTIDGTDRVGNRLTLDTIVSVNGMRPNVRIGDILDTMSTTLCYKYNY</sequence>
<dbReference type="PANTHER" id="PTHR11474">
    <property type="entry name" value="TYROSINASE FAMILY MEMBER"/>
    <property type="match status" value="1"/>
</dbReference>